<protein>
    <submittedName>
        <fullName evidence="2">Uncharacterized protein</fullName>
    </submittedName>
</protein>
<feature type="region of interest" description="Disordered" evidence="1">
    <location>
        <begin position="1"/>
        <end position="39"/>
    </location>
</feature>
<evidence type="ECO:0000256" key="1">
    <source>
        <dbReference type="SAM" id="MobiDB-lite"/>
    </source>
</evidence>
<feature type="region of interest" description="Disordered" evidence="1">
    <location>
        <begin position="94"/>
        <end position="118"/>
    </location>
</feature>
<reference evidence="2 3" key="1">
    <citation type="submission" date="2018-06" db="EMBL/GenBank/DDBJ databases">
        <title>Complete Genome Sequence of the Microcystin-Degrading Bacterium Sphingosinicella microcystinivorans Strain B-9.</title>
        <authorList>
            <person name="Jin H."/>
            <person name="Nishizawa T."/>
            <person name="Guo Y."/>
            <person name="Nishizawa A."/>
            <person name="Park H."/>
            <person name="Kato H."/>
            <person name="Tsuji K."/>
            <person name="Harada K."/>
        </authorList>
    </citation>
    <scope>NUCLEOTIDE SEQUENCE [LARGE SCALE GENOMIC DNA]</scope>
    <source>
        <strain evidence="2 3">B9</strain>
    </source>
</reference>
<dbReference type="KEGG" id="smic:SmB9_31740"/>
<dbReference type="Proteomes" id="UP000275727">
    <property type="component" value="Chromosome"/>
</dbReference>
<evidence type="ECO:0000313" key="2">
    <source>
        <dbReference type="EMBL" id="BBE35516.1"/>
    </source>
</evidence>
<accession>A0AAD1G2D8</accession>
<dbReference type="EMBL" id="AP018711">
    <property type="protein sequence ID" value="BBE35516.1"/>
    <property type="molecule type" value="Genomic_DNA"/>
</dbReference>
<proteinExistence type="predicted"/>
<sequence length="118" mass="12847">MGGLHPKDRNEVADSRSELQPGRAGLEASDAHLRPRRAGTDNAAALAATFDPSHDSDDDRVARGASIWARPSQTVSFDKGETNNPHRIEIFSQRTEVPLGASRNQQQPTGKNWPHLTA</sequence>
<evidence type="ECO:0000313" key="3">
    <source>
        <dbReference type="Proteomes" id="UP000275727"/>
    </source>
</evidence>
<organism evidence="2 3">
    <name type="scientific">Sphingosinicella microcystinivorans</name>
    <dbReference type="NCBI Taxonomy" id="335406"/>
    <lineage>
        <taxon>Bacteria</taxon>
        <taxon>Pseudomonadati</taxon>
        <taxon>Pseudomonadota</taxon>
        <taxon>Alphaproteobacteria</taxon>
        <taxon>Sphingomonadales</taxon>
        <taxon>Sphingosinicellaceae</taxon>
        <taxon>Sphingosinicella</taxon>
    </lineage>
</organism>
<dbReference type="AlphaFoldDB" id="A0AAD1G2D8"/>
<feature type="compositionally biased region" description="Basic and acidic residues" evidence="1">
    <location>
        <begin position="1"/>
        <end position="17"/>
    </location>
</feature>
<name>A0AAD1G2D8_SPHMI</name>
<gene>
    <name evidence="2" type="ORF">SmB9_31740</name>
</gene>